<dbReference type="Proteomes" id="UP000053669">
    <property type="component" value="Unassembled WGS sequence"/>
</dbReference>
<dbReference type="STRING" id="58343.AQJ46_42050"/>
<reference evidence="2 3" key="1">
    <citation type="submission" date="2015-10" db="EMBL/GenBank/DDBJ databases">
        <title>Draft genome sequence of Streptomyces canus DSM 40017, type strain for the species Streptomyces canus.</title>
        <authorList>
            <person name="Ruckert C."/>
            <person name="Winkler A."/>
            <person name="Kalinowski J."/>
            <person name="Kampfer P."/>
            <person name="Glaeser S."/>
        </authorList>
    </citation>
    <scope>NUCLEOTIDE SEQUENCE [LARGE SCALE GENOMIC DNA]</scope>
    <source>
        <strain evidence="2 3">DSM 40017</strain>
    </source>
</reference>
<feature type="compositionally biased region" description="Basic residues" evidence="1">
    <location>
        <begin position="59"/>
        <end position="69"/>
    </location>
</feature>
<evidence type="ECO:0000313" key="3">
    <source>
        <dbReference type="Proteomes" id="UP000053669"/>
    </source>
</evidence>
<feature type="compositionally biased region" description="Polar residues" evidence="1">
    <location>
        <begin position="20"/>
        <end position="32"/>
    </location>
</feature>
<evidence type="ECO:0000313" key="2">
    <source>
        <dbReference type="EMBL" id="KUN58859.1"/>
    </source>
</evidence>
<feature type="compositionally biased region" description="Acidic residues" evidence="1">
    <location>
        <begin position="36"/>
        <end position="45"/>
    </location>
</feature>
<sequence length="219" mass="24019">MRSEEPQVAAEANGAVTGPDQGTQLTPASDHSANADVEDGDDDHTDEANDAKQADAKKRSATPRGRRRQTAQQILEKSYTESVIDLRLRKKEWAAHPFRFTPDQITQMNKRAAEDSAATGLSLTSAQYVNAAMAMHLPATLEEQLDLAEAFLRDMGARRIPEGQQSSYRVSPEVLDIVRPLSNHLKAAGKARTGYHIYSAVLARYLQDLASEGPLTFES</sequence>
<evidence type="ECO:0000256" key="1">
    <source>
        <dbReference type="SAM" id="MobiDB-lite"/>
    </source>
</evidence>
<comment type="caution">
    <text evidence="2">The sequence shown here is derived from an EMBL/GenBank/DDBJ whole genome shotgun (WGS) entry which is preliminary data.</text>
</comment>
<dbReference type="AlphaFoldDB" id="A0A124HVM1"/>
<proteinExistence type="predicted"/>
<gene>
    <name evidence="2" type="ORF">AQJ46_42050</name>
</gene>
<feature type="compositionally biased region" description="Basic and acidic residues" evidence="1">
    <location>
        <begin position="46"/>
        <end position="58"/>
    </location>
</feature>
<organism evidence="2 3">
    <name type="scientific">Streptomyces canus</name>
    <dbReference type="NCBI Taxonomy" id="58343"/>
    <lineage>
        <taxon>Bacteria</taxon>
        <taxon>Bacillati</taxon>
        <taxon>Actinomycetota</taxon>
        <taxon>Actinomycetes</taxon>
        <taxon>Kitasatosporales</taxon>
        <taxon>Streptomycetaceae</taxon>
        <taxon>Streptomyces</taxon>
        <taxon>Streptomyces aurantiacus group</taxon>
    </lineage>
</organism>
<feature type="region of interest" description="Disordered" evidence="1">
    <location>
        <begin position="1"/>
        <end position="74"/>
    </location>
</feature>
<dbReference type="EMBL" id="LMWU01000055">
    <property type="protein sequence ID" value="KUN58859.1"/>
    <property type="molecule type" value="Genomic_DNA"/>
</dbReference>
<name>A0A124HVM1_9ACTN</name>
<protein>
    <submittedName>
        <fullName evidence="2">Uncharacterized protein</fullName>
    </submittedName>
</protein>
<accession>A0A124HVM1</accession>